<accession>A0AB39BHF4</accession>
<dbReference type="EMBL" id="CP162511">
    <property type="protein sequence ID" value="XDI05593.1"/>
    <property type="molecule type" value="Genomic_DNA"/>
</dbReference>
<feature type="repeat" description="TPR" evidence="1">
    <location>
        <begin position="783"/>
        <end position="816"/>
    </location>
</feature>
<evidence type="ECO:0000313" key="4">
    <source>
        <dbReference type="EMBL" id="XDI05593.1"/>
    </source>
</evidence>
<sequence>MTIESTSPSPRADEGAGRIELPAAPDELRSALAEGRPVAWSEPLEILTYPAAEPSVYPMYLDHRVYQGSSGKVYPLPFTEAVSDSAEMRTWQAVHLENRYLRLVVLPELGGRIHIGYDKTTDYDFFYRNNVIKPALVGLAGPWVSGGVEFNWPQHHRPATVLPVESTIEHGSDGSVTVWCADHDPFARMAGQHGVRVRPDSSVVEVVVRLHNRTSERQSFLWWANVAARVHDDYQSFFPEDVRYVADHARRAITAFPRADRPYYGVDYPALAAEHPGADRIDFYRNIPVPTSYMIVDSKEDFFGGYDHSRNAGFVHWAERRLSPGKKQWTWGDADFGRAWDAQLTDDDGPYVELMAGVYTDNQPDFSWLLPGETKVFSQYWFPIPGIGAAHQATPDAAVHVERGASCEARFATTTPRPAAVLRVRDGETVVASRTVDLVPGQVESIAFGTVGPCTVVELLSDRGSVLVRWSPPRIADGEPSTAEEPSAPEQIETVEELYLTGLHLSQFRHPTRSPHRYWEAALSRDPGDIRTNLAVGDAEYRSGLYGSALVRVELALERLTRRNGNPLDAEAFYLAGLALRRLGRDVEAEEHFAKAGWDGAWAAPAGFELAASLLRRGRHRAAERVLDTLDGVVGHDSRRAVLRAVLLKEAGRHDEAHEVLRAELALEPLNPTVRALSGHAYPSDPGLLLDVALELRTAGAPTEALAVLDHLAEAPLPVIAAGNVLPVSHYVAAELLESLGRADDAVLRRHRARQCDTTWAFPSGLDAHDALTGALAVDPRDETALSLLGMLLYAHGRRRDALDCWERAIELGASDPVLLRNAGLAAYSVAHDDDLAWQRYGAAVERAPQDARLRFEEDQLSARLGHPASARLTRLDGIRDVVLTRDDFTVVYVELLAAEGRAAEAHDILTSRTFHPWEGGEGRTLRAWDGVREALGLAPADPPANLGEARPRFTAPRAVRDDGVTDYFATSLPEMLLFSREYEG</sequence>
<dbReference type="AlphaFoldDB" id="A0AB39BHF4"/>
<name>A0AB39BHF4_9MICO</name>
<dbReference type="PROSITE" id="PS50005">
    <property type="entry name" value="TPR"/>
    <property type="match status" value="1"/>
</dbReference>
<protein>
    <submittedName>
        <fullName evidence="4">DUF5107 domain-containing protein</fullName>
    </submittedName>
</protein>
<dbReference type="Gene3D" id="1.25.40.10">
    <property type="entry name" value="Tetratricopeptide repeat domain"/>
    <property type="match status" value="2"/>
</dbReference>
<dbReference type="SUPFAM" id="SSF48452">
    <property type="entry name" value="TPR-like"/>
    <property type="match status" value="2"/>
</dbReference>
<feature type="domain" description="DUF5107" evidence="3">
    <location>
        <begin position="72"/>
        <end position="384"/>
    </location>
</feature>
<reference evidence="4" key="1">
    <citation type="submission" date="2024-05" db="EMBL/GenBank/DDBJ databases">
        <title>Herbiconiux sp. A18JL235.</title>
        <authorList>
            <person name="Zhang G."/>
        </authorList>
    </citation>
    <scope>NUCLEOTIDE SEQUENCE</scope>
    <source>
        <strain evidence="4">A18JL235</strain>
    </source>
</reference>
<dbReference type="Pfam" id="PF17128">
    <property type="entry name" value="DUF5107"/>
    <property type="match status" value="1"/>
</dbReference>
<dbReference type="InterPro" id="IPR019734">
    <property type="entry name" value="TPR_rpt"/>
</dbReference>
<evidence type="ECO:0000259" key="3">
    <source>
        <dbReference type="Pfam" id="PF17128"/>
    </source>
</evidence>
<organism evidence="4">
    <name type="scientific">Herbiconiux sp. A18JL235</name>
    <dbReference type="NCBI Taxonomy" id="3152363"/>
    <lineage>
        <taxon>Bacteria</taxon>
        <taxon>Bacillati</taxon>
        <taxon>Actinomycetota</taxon>
        <taxon>Actinomycetes</taxon>
        <taxon>Micrococcales</taxon>
        <taxon>Microbacteriaceae</taxon>
        <taxon>Herbiconiux</taxon>
    </lineage>
</organism>
<evidence type="ECO:0000256" key="1">
    <source>
        <dbReference type="PROSITE-ProRule" id="PRU00339"/>
    </source>
</evidence>
<gene>
    <name evidence="4" type="ORF">ABFY20_00460</name>
</gene>
<dbReference type="InterPro" id="IPR033396">
    <property type="entry name" value="DUF5107"/>
</dbReference>
<dbReference type="RefSeq" id="WP_368497975.1">
    <property type="nucleotide sequence ID" value="NZ_CP162511.1"/>
</dbReference>
<feature type="region of interest" description="Disordered" evidence="2">
    <location>
        <begin position="1"/>
        <end position="20"/>
    </location>
</feature>
<dbReference type="InterPro" id="IPR011990">
    <property type="entry name" value="TPR-like_helical_dom_sf"/>
</dbReference>
<evidence type="ECO:0000256" key="2">
    <source>
        <dbReference type="SAM" id="MobiDB-lite"/>
    </source>
</evidence>
<keyword evidence="1" id="KW-0802">TPR repeat</keyword>
<proteinExistence type="predicted"/>